<proteinExistence type="predicted"/>
<evidence type="ECO:0000259" key="1">
    <source>
        <dbReference type="Pfam" id="PF03358"/>
    </source>
</evidence>
<dbReference type="Proteomes" id="UP000077603">
    <property type="component" value="Chromosome"/>
</dbReference>
<dbReference type="OrthoDB" id="9812295at2"/>
<dbReference type="InterPro" id="IPR029039">
    <property type="entry name" value="Flavoprotein-like_sf"/>
</dbReference>
<dbReference type="PANTHER" id="PTHR30543:SF21">
    <property type="entry name" value="NAD(P)H-DEPENDENT FMN REDUCTASE LOT6"/>
    <property type="match status" value="1"/>
</dbReference>
<dbReference type="Gene3D" id="3.40.50.360">
    <property type="match status" value="1"/>
</dbReference>
<dbReference type="GO" id="GO:0005829">
    <property type="term" value="C:cytosol"/>
    <property type="evidence" value="ECO:0007669"/>
    <property type="project" value="TreeGrafter"/>
</dbReference>
<dbReference type="RefSeq" id="WP_025977630.1">
    <property type="nucleotide sequence ID" value="NZ_CP015614.1"/>
</dbReference>
<evidence type="ECO:0000313" key="3">
    <source>
        <dbReference type="Proteomes" id="UP000077603"/>
    </source>
</evidence>
<dbReference type="PANTHER" id="PTHR30543">
    <property type="entry name" value="CHROMATE REDUCTASE"/>
    <property type="match status" value="1"/>
</dbReference>
<dbReference type="KEGG" id="bne:DA69_02445"/>
<dbReference type="SUPFAM" id="SSF52218">
    <property type="entry name" value="Flavoproteins"/>
    <property type="match status" value="1"/>
</dbReference>
<dbReference type="InterPro" id="IPR005025">
    <property type="entry name" value="FMN_Rdtase-like_dom"/>
</dbReference>
<keyword evidence="3" id="KW-1185">Reference proteome</keyword>
<dbReference type="InterPro" id="IPR050712">
    <property type="entry name" value="NAD(P)H-dep_reductase"/>
</dbReference>
<dbReference type="EMBL" id="CP015614">
    <property type="protein sequence ID" value="ANF53714.1"/>
    <property type="molecule type" value="Genomic_DNA"/>
</dbReference>
<dbReference type="AlphaFoldDB" id="A0A172Y3C3"/>
<name>A0A172Y3C3_9CAUL</name>
<sequence length="185" mass="19505">MRLVGLSGSLRAASYNSALLRAAQETAPPDVELIAATIHGIPLYDGDLEAEQGLPDAVVALKDLIADSDGLMLFTPEYNNSIPGPFKNAIDWLSRPSSDIARVFGGRPVAVLGASPGPFGTLMSQAAWLPVLRTLGAAPWFGARVMVTRAGDAFDAEGRLIDADTRRRLTAFVAGFADHCRGLSA</sequence>
<dbReference type="STRING" id="588932.DA69_02445"/>
<gene>
    <name evidence="2" type="ORF">DA69_02445</name>
</gene>
<dbReference type="GO" id="GO:0010181">
    <property type="term" value="F:FMN binding"/>
    <property type="evidence" value="ECO:0007669"/>
    <property type="project" value="TreeGrafter"/>
</dbReference>
<reference evidence="2 3" key="1">
    <citation type="journal article" date="2014" name="Genome Announc.">
        <title>Genome Sequence of a Promising Hydrogen-Producing Facultative Anaerobic Bacterium, Brevundimonas naejangsanensis Strain B1.</title>
        <authorList>
            <person name="Su H."/>
            <person name="Zhang T."/>
            <person name="Bao M."/>
            <person name="Jiang Y."/>
            <person name="Wang Y."/>
            <person name="Tan T."/>
        </authorList>
    </citation>
    <scope>NUCLEOTIDE SEQUENCE [LARGE SCALE GENOMIC DNA]</scope>
    <source>
        <strain evidence="2 3">B1</strain>
    </source>
</reference>
<dbReference type="eggNOG" id="COG0431">
    <property type="taxonomic scope" value="Bacteria"/>
</dbReference>
<organism evidence="2 3">
    <name type="scientific">Brevundimonas naejangsanensis</name>
    <dbReference type="NCBI Taxonomy" id="588932"/>
    <lineage>
        <taxon>Bacteria</taxon>
        <taxon>Pseudomonadati</taxon>
        <taxon>Pseudomonadota</taxon>
        <taxon>Alphaproteobacteria</taxon>
        <taxon>Caulobacterales</taxon>
        <taxon>Caulobacteraceae</taxon>
        <taxon>Brevundimonas</taxon>
    </lineage>
</organism>
<feature type="domain" description="NADPH-dependent FMN reductase-like" evidence="1">
    <location>
        <begin position="1"/>
        <end position="149"/>
    </location>
</feature>
<dbReference type="GO" id="GO:0016491">
    <property type="term" value="F:oxidoreductase activity"/>
    <property type="evidence" value="ECO:0007669"/>
    <property type="project" value="InterPro"/>
</dbReference>
<dbReference type="Pfam" id="PF03358">
    <property type="entry name" value="FMN_red"/>
    <property type="match status" value="1"/>
</dbReference>
<protein>
    <submittedName>
        <fullName evidence="2">NADPH-dependent FMN reductase</fullName>
    </submittedName>
</protein>
<accession>A0A172Y3C3</accession>
<evidence type="ECO:0000313" key="2">
    <source>
        <dbReference type="EMBL" id="ANF53714.1"/>
    </source>
</evidence>